<dbReference type="InterPro" id="IPR011805">
    <property type="entry name" value="RNase_R"/>
</dbReference>
<comment type="subcellular location">
    <subcellularLocation>
        <location evidence="2 8">Cytoplasm</location>
    </subcellularLocation>
</comment>
<dbReference type="InterPro" id="IPR003029">
    <property type="entry name" value="S1_domain"/>
</dbReference>
<feature type="compositionally biased region" description="Basic and acidic residues" evidence="9">
    <location>
        <begin position="729"/>
        <end position="740"/>
    </location>
</feature>
<dbReference type="SMART" id="SM00955">
    <property type="entry name" value="RNB"/>
    <property type="match status" value="1"/>
</dbReference>
<dbReference type="Pfam" id="PF00773">
    <property type="entry name" value="RNB"/>
    <property type="match status" value="1"/>
</dbReference>
<keyword evidence="4 8" id="KW-0540">Nuclease</keyword>
<dbReference type="KEGG" id="sgbi:P3F81_10445"/>
<dbReference type="PANTHER" id="PTHR23355:SF9">
    <property type="entry name" value="DIS3-LIKE EXONUCLEASE 2"/>
    <property type="match status" value="1"/>
</dbReference>
<dbReference type="Proteomes" id="UP001243623">
    <property type="component" value="Chromosome"/>
</dbReference>
<dbReference type="GO" id="GO:0008859">
    <property type="term" value="F:exoribonuclease II activity"/>
    <property type="evidence" value="ECO:0007669"/>
    <property type="project" value="UniProtKB-UniRule"/>
</dbReference>
<dbReference type="HAMAP" id="MF_01895">
    <property type="entry name" value="RNase_R"/>
    <property type="match status" value="1"/>
</dbReference>
<dbReference type="InterPro" id="IPR004476">
    <property type="entry name" value="RNase_II/RNase_R"/>
</dbReference>
<protein>
    <recommendedName>
        <fullName evidence="8">Ribonuclease R</fullName>
        <shortName evidence="8">RNase R</shortName>
        <ecNumber evidence="8">3.1.13.1</ecNumber>
    </recommendedName>
</protein>
<evidence type="ECO:0000256" key="3">
    <source>
        <dbReference type="ARBA" id="ARBA00022490"/>
    </source>
</evidence>
<dbReference type="InterPro" id="IPR012340">
    <property type="entry name" value="NA-bd_OB-fold"/>
</dbReference>
<dbReference type="EMBL" id="CP120678">
    <property type="protein sequence ID" value="WIW70303.1"/>
    <property type="molecule type" value="Genomic_DNA"/>
</dbReference>
<dbReference type="CDD" id="cd04471">
    <property type="entry name" value="S1_RNase_R"/>
    <property type="match status" value="1"/>
</dbReference>
<evidence type="ECO:0000256" key="8">
    <source>
        <dbReference type="HAMAP-Rule" id="MF_01895"/>
    </source>
</evidence>
<sequence>MLQEKILDFMRHEAYRPLSAEDLAEALEIKGEELTEFWVLLDQMEHHAQIIRTRYDKFGVPERMNLVVGTLSMTSKGFGFVIPDVKNSEEETDVFIPVSALNSAMNNDRVVVRLHGAAGIGKAREGEIIRIITRANKRIVGTFESSKSFGFVTADDPKIGQDIFIPKASFNGAKIGAKVVVEITKWPENRRSAEGKVIEVIGYIGDPGIDILTVIKKHDLPLEFPAKVVKESENVPETIDQAEITGRRDLREFSIVTIDGDDAKDLDDGVYVEKREDGTFFLSVHIADVSYYVRENTALDYEAKNRGTSVYLVDRVIPMLPKRLSNGICSLNAGEDRLAMSIEMIIDPNGNVQKYEIFPSVIQVYRRLTYNIVRKILVDRDEALTQDNQDILPMLHNLEAICHVLRQRRMNRGAIDFDFPEIKVKLDEAGKPVKLVKRERNLAESIIEECMLVANETVAEHMFKLKLPFMYRVHEQPGLSKLEKLKDLLKSFGLSLPSLKEGEEIQPAILQKILKATAGKPEERIISTVMLRSLKQARYESQNLGHFGLAAKYYTHFTSPIRRYPDLIVHRLLRENFNGLLKPKRQDKLKTILPDIALSSSQRERLAAEAERETVEMKKVEYMQQFIGEEFDGIINGVTAFGIFVELDNGVEGLVRVSSMENDYYQYVEEQYALVGERTKKVYRLGDPAKIIVVNANVEDKTIDFILADNGTFRPVAPKKTRSSIRNLEIQEEKQDERKEKSKKKKSGAKWYESAPKGKGRSDKKKCSTVKRKTKTKVKKK</sequence>
<evidence type="ECO:0000256" key="1">
    <source>
        <dbReference type="ARBA" id="ARBA00001849"/>
    </source>
</evidence>
<keyword evidence="12" id="KW-1185">Reference proteome</keyword>
<proteinExistence type="inferred from homology"/>
<comment type="catalytic activity">
    <reaction evidence="1 8">
        <text>Exonucleolytic cleavage in the 3'- to 5'-direction to yield nucleoside 5'-phosphates.</text>
        <dbReference type="EC" id="3.1.13.1"/>
    </reaction>
</comment>
<dbReference type="NCBIfam" id="TIGR02063">
    <property type="entry name" value="RNase_R"/>
    <property type="match status" value="1"/>
</dbReference>
<dbReference type="InterPro" id="IPR040476">
    <property type="entry name" value="CSD2"/>
</dbReference>
<dbReference type="GO" id="GO:0005829">
    <property type="term" value="C:cytosol"/>
    <property type="evidence" value="ECO:0007669"/>
    <property type="project" value="TreeGrafter"/>
</dbReference>
<dbReference type="Gene3D" id="2.40.50.140">
    <property type="entry name" value="Nucleic acid-binding proteins"/>
    <property type="match status" value="3"/>
</dbReference>
<feature type="region of interest" description="Disordered" evidence="9">
    <location>
        <begin position="718"/>
        <end position="781"/>
    </location>
</feature>
<evidence type="ECO:0000256" key="9">
    <source>
        <dbReference type="SAM" id="MobiDB-lite"/>
    </source>
</evidence>
<dbReference type="Pfam" id="PF00575">
    <property type="entry name" value="S1"/>
    <property type="match status" value="1"/>
</dbReference>
<dbReference type="Pfam" id="PF17876">
    <property type="entry name" value="CSD2"/>
    <property type="match status" value="1"/>
</dbReference>
<name>A0A9Y2AIK4_9FIRM</name>
<dbReference type="InterPro" id="IPR050180">
    <property type="entry name" value="RNR_Ribonuclease"/>
</dbReference>
<evidence type="ECO:0000256" key="4">
    <source>
        <dbReference type="ARBA" id="ARBA00022722"/>
    </source>
</evidence>
<dbReference type="SUPFAM" id="SSF50249">
    <property type="entry name" value="Nucleic acid-binding proteins"/>
    <property type="match status" value="3"/>
</dbReference>
<organism evidence="11 12">
    <name type="scientific">Selenobaculum gibii</name>
    <dbReference type="NCBI Taxonomy" id="3054208"/>
    <lineage>
        <taxon>Bacteria</taxon>
        <taxon>Bacillati</taxon>
        <taxon>Bacillota</taxon>
        <taxon>Negativicutes</taxon>
        <taxon>Selenomonadales</taxon>
        <taxon>Selenomonadaceae</taxon>
        <taxon>Selenobaculum</taxon>
    </lineage>
</organism>
<reference evidence="11" key="1">
    <citation type="submission" date="2023-03" db="EMBL/GenBank/DDBJ databases">
        <title>Selenobaculum gbiensis gen. nov. sp. nov., a new bacterium isolated from the gut microbiota of IBD patient.</title>
        <authorList>
            <person name="Yeo S."/>
            <person name="Park H."/>
            <person name="Huh C.S."/>
        </authorList>
    </citation>
    <scope>NUCLEOTIDE SEQUENCE</scope>
    <source>
        <strain evidence="11">ICN-92133</strain>
    </source>
</reference>
<dbReference type="Pfam" id="PF08206">
    <property type="entry name" value="OB_RNB"/>
    <property type="match status" value="1"/>
</dbReference>
<keyword evidence="7 8" id="KW-0694">RNA-binding</keyword>
<dbReference type="InterPro" id="IPR022966">
    <property type="entry name" value="RNase_II/R_CS"/>
</dbReference>
<dbReference type="PANTHER" id="PTHR23355">
    <property type="entry name" value="RIBONUCLEASE"/>
    <property type="match status" value="1"/>
</dbReference>
<evidence type="ECO:0000313" key="11">
    <source>
        <dbReference type="EMBL" id="WIW70303.1"/>
    </source>
</evidence>
<keyword evidence="3 8" id="KW-0963">Cytoplasm</keyword>
<dbReference type="EC" id="3.1.13.1" evidence="8"/>
<dbReference type="InterPro" id="IPR013223">
    <property type="entry name" value="RNase_B_OB_dom"/>
</dbReference>
<gene>
    <name evidence="8 11" type="primary">rnr</name>
    <name evidence="11" type="ORF">P3F81_10445</name>
</gene>
<evidence type="ECO:0000256" key="7">
    <source>
        <dbReference type="ARBA" id="ARBA00022884"/>
    </source>
</evidence>
<evidence type="ECO:0000259" key="10">
    <source>
        <dbReference type="PROSITE" id="PS50126"/>
    </source>
</evidence>
<comment type="function">
    <text evidence="8">3'-5' exoribonuclease that releases 5'-nucleoside monophosphates and is involved in maturation of structured RNAs.</text>
</comment>
<dbReference type="RefSeq" id="WP_147670088.1">
    <property type="nucleotide sequence ID" value="NZ_CP120678.1"/>
</dbReference>
<dbReference type="AlphaFoldDB" id="A0A9Y2AIK4"/>
<dbReference type="NCBIfam" id="TIGR00358">
    <property type="entry name" value="3_prime_RNase"/>
    <property type="match status" value="1"/>
</dbReference>
<keyword evidence="6 8" id="KW-0269">Exonuclease</keyword>
<dbReference type="InterPro" id="IPR001900">
    <property type="entry name" value="RNase_II/R"/>
</dbReference>
<evidence type="ECO:0000256" key="5">
    <source>
        <dbReference type="ARBA" id="ARBA00022801"/>
    </source>
</evidence>
<feature type="domain" description="S1 motif" evidence="10">
    <location>
        <begin position="628"/>
        <end position="708"/>
    </location>
</feature>
<dbReference type="GO" id="GO:0003723">
    <property type="term" value="F:RNA binding"/>
    <property type="evidence" value="ECO:0007669"/>
    <property type="project" value="UniProtKB-UniRule"/>
</dbReference>
<dbReference type="GO" id="GO:0006402">
    <property type="term" value="P:mRNA catabolic process"/>
    <property type="evidence" value="ECO:0007669"/>
    <property type="project" value="TreeGrafter"/>
</dbReference>
<dbReference type="InterPro" id="IPR011129">
    <property type="entry name" value="CSD"/>
</dbReference>
<accession>A0A9Y2AIK4</accession>
<dbReference type="PROSITE" id="PS50126">
    <property type="entry name" value="S1"/>
    <property type="match status" value="1"/>
</dbReference>
<dbReference type="PROSITE" id="PS01175">
    <property type="entry name" value="RIBONUCLEASE_II"/>
    <property type="match status" value="1"/>
</dbReference>
<dbReference type="SMART" id="SM00316">
    <property type="entry name" value="S1"/>
    <property type="match status" value="1"/>
</dbReference>
<feature type="compositionally biased region" description="Basic residues" evidence="9">
    <location>
        <begin position="758"/>
        <end position="781"/>
    </location>
</feature>
<evidence type="ECO:0000313" key="12">
    <source>
        <dbReference type="Proteomes" id="UP001243623"/>
    </source>
</evidence>
<dbReference type="SMART" id="SM00357">
    <property type="entry name" value="CSP"/>
    <property type="match status" value="2"/>
</dbReference>
<evidence type="ECO:0000256" key="2">
    <source>
        <dbReference type="ARBA" id="ARBA00004496"/>
    </source>
</evidence>
<keyword evidence="5 8" id="KW-0378">Hydrolase</keyword>
<comment type="similarity">
    <text evidence="8">Belongs to the RNR ribonuclease family. RNase R subfamily.</text>
</comment>
<evidence type="ECO:0000256" key="6">
    <source>
        <dbReference type="ARBA" id="ARBA00022839"/>
    </source>
</evidence>